<evidence type="ECO:0000313" key="2">
    <source>
        <dbReference type="EMBL" id="GAA0218533.1"/>
    </source>
</evidence>
<keyword evidence="1" id="KW-0238">DNA-binding</keyword>
<accession>A0ABP3CYJ9</accession>
<gene>
    <name evidence="2" type="primary">nsrR</name>
    <name evidence="2" type="ORF">GCM10008964_07650</name>
</gene>
<dbReference type="Gene3D" id="1.10.10.10">
    <property type="entry name" value="Winged helix-like DNA-binding domain superfamily/Winged helix DNA-binding domain"/>
    <property type="match status" value="1"/>
</dbReference>
<dbReference type="SUPFAM" id="SSF46785">
    <property type="entry name" value="Winged helix' DNA-binding domain"/>
    <property type="match status" value="1"/>
</dbReference>
<name>A0ABP3CYJ9_9GAMM</name>
<comment type="caution">
    <text evidence="2">The sequence shown here is derived from an EMBL/GenBank/DDBJ whole genome shotgun (WGS) entry which is preliminary data.</text>
</comment>
<dbReference type="InterPro" id="IPR000944">
    <property type="entry name" value="Tscrpt_reg_Rrf2"/>
</dbReference>
<dbReference type="PANTHER" id="PTHR33221">
    <property type="entry name" value="WINGED HELIX-TURN-HELIX TRANSCRIPTIONAL REGULATOR, RRF2 FAMILY"/>
    <property type="match status" value="1"/>
</dbReference>
<dbReference type="InterPro" id="IPR036390">
    <property type="entry name" value="WH_DNA-bd_sf"/>
</dbReference>
<evidence type="ECO:0000313" key="3">
    <source>
        <dbReference type="Proteomes" id="UP001501476"/>
    </source>
</evidence>
<dbReference type="PANTHER" id="PTHR33221:SF4">
    <property type="entry name" value="HTH-TYPE TRANSCRIPTIONAL REPRESSOR NSRR"/>
    <property type="match status" value="1"/>
</dbReference>
<sequence length="132" mass="14599">MYLAIHSQEKPATVKDASERYGISTNHLAKVAQRLVQEKLIISQRGRGGGLKLALPAEEINIGLLLRKIENPELLECFGTNCQCPIEPVCVLFSALRKAQKAFFAVLDEYTLADVVKNKHKLQQSLSLPTAV</sequence>
<dbReference type="Proteomes" id="UP001501476">
    <property type="component" value="Unassembled WGS sequence"/>
</dbReference>
<proteinExistence type="predicted"/>
<dbReference type="NCBIfam" id="TIGR00738">
    <property type="entry name" value="rrf2_super"/>
    <property type="match status" value="1"/>
</dbReference>
<dbReference type="PROSITE" id="PS51197">
    <property type="entry name" value="HTH_RRF2_2"/>
    <property type="match status" value="1"/>
</dbReference>
<keyword evidence="3" id="KW-1185">Reference proteome</keyword>
<evidence type="ECO:0000256" key="1">
    <source>
        <dbReference type="ARBA" id="ARBA00023125"/>
    </source>
</evidence>
<dbReference type="Pfam" id="PF02082">
    <property type="entry name" value="Rrf2"/>
    <property type="match status" value="1"/>
</dbReference>
<organism evidence="2 3">
    <name type="scientific">Methylophaga marina</name>
    <dbReference type="NCBI Taxonomy" id="45495"/>
    <lineage>
        <taxon>Bacteria</taxon>
        <taxon>Pseudomonadati</taxon>
        <taxon>Pseudomonadota</taxon>
        <taxon>Gammaproteobacteria</taxon>
        <taxon>Thiotrichales</taxon>
        <taxon>Piscirickettsiaceae</taxon>
        <taxon>Methylophaga</taxon>
    </lineage>
</organism>
<dbReference type="EMBL" id="BAAADG010000003">
    <property type="protein sequence ID" value="GAA0218533.1"/>
    <property type="molecule type" value="Genomic_DNA"/>
</dbReference>
<reference evidence="3" key="1">
    <citation type="journal article" date="2019" name="Int. J. Syst. Evol. Microbiol.">
        <title>The Global Catalogue of Microorganisms (GCM) 10K type strain sequencing project: providing services to taxonomists for standard genome sequencing and annotation.</title>
        <authorList>
            <consortium name="The Broad Institute Genomics Platform"/>
            <consortium name="The Broad Institute Genome Sequencing Center for Infectious Disease"/>
            <person name="Wu L."/>
            <person name="Ma J."/>
        </authorList>
    </citation>
    <scope>NUCLEOTIDE SEQUENCE [LARGE SCALE GENOMIC DNA]</scope>
    <source>
        <strain evidence="3">JCM 6886</strain>
    </source>
</reference>
<dbReference type="InterPro" id="IPR036388">
    <property type="entry name" value="WH-like_DNA-bd_sf"/>
</dbReference>
<protein>
    <submittedName>
        <fullName evidence="2">Nitric oxide-sensing transcriptional repressor NsrR</fullName>
    </submittedName>
</protein>